<gene>
    <name evidence="2" type="ORF">EK0264_08580</name>
</gene>
<keyword evidence="3" id="KW-1185">Reference proteome</keyword>
<dbReference type="PANTHER" id="PTHR42964">
    <property type="entry name" value="ENOYL-COA HYDRATASE"/>
    <property type="match status" value="1"/>
</dbReference>
<protein>
    <submittedName>
        <fullName evidence="2">Enoyl-CoA hydratase family protein</fullName>
    </submittedName>
</protein>
<dbReference type="SUPFAM" id="SSF52096">
    <property type="entry name" value="ClpP/crotonase"/>
    <property type="match status" value="1"/>
</dbReference>
<organism evidence="2 3">
    <name type="scientific">Epidermidibacterium keratini</name>
    <dbReference type="NCBI Taxonomy" id="1891644"/>
    <lineage>
        <taxon>Bacteria</taxon>
        <taxon>Bacillati</taxon>
        <taxon>Actinomycetota</taxon>
        <taxon>Actinomycetes</taxon>
        <taxon>Sporichthyales</taxon>
        <taxon>Sporichthyaceae</taxon>
        <taxon>Epidermidibacterium</taxon>
    </lineage>
</organism>
<dbReference type="EMBL" id="CP047156">
    <property type="protein sequence ID" value="QHC00330.1"/>
    <property type="molecule type" value="Genomic_DNA"/>
</dbReference>
<dbReference type="InParanoid" id="A0A7L4YMG0"/>
<dbReference type="PANTHER" id="PTHR42964:SF1">
    <property type="entry name" value="POLYKETIDE BIOSYNTHESIS ENOYL-COA HYDRATASE PKSH-RELATED"/>
    <property type="match status" value="1"/>
</dbReference>
<sequence>MPELVHLEVINGVATITLDSQENRNALSEQLMNELIGHLQTCEKDPAVRVVVITHAGPVFCSGADLKAASSGGMNTGALMVSMLRAIAALPKPVIVKAAGAVRAGGLGIVGAADIALTTEDQTFAFTEARLGLAAAIISLTTLPRMDERTATRWYLTGETFDGKAAAAAGLVSAAVPANRLDLAMAETVAGLLQASPQGLAETKALLSRGLVRHIDEYGEQMVELSQRLFRSEEALEGMRAFKEKRKPSWTA</sequence>
<dbReference type="InterPro" id="IPR029045">
    <property type="entry name" value="ClpP/crotonase-like_dom_sf"/>
</dbReference>
<evidence type="ECO:0000313" key="3">
    <source>
        <dbReference type="Proteomes" id="UP000463857"/>
    </source>
</evidence>
<dbReference type="GO" id="GO:0003824">
    <property type="term" value="F:catalytic activity"/>
    <property type="evidence" value="ECO:0007669"/>
    <property type="project" value="UniProtKB-ARBA"/>
</dbReference>
<dbReference type="Proteomes" id="UP000463857">
    <property type="component" value="Chromosome"/>
</dbReference>
<dbReference type="Gene3D" id="3.90.226.10">
    <property type="entry name" value="2-enoyl-CoA Hydratase, Chain A, domain 1"/>
    <property type="match status" value="1"/>
</dbReference>
<name>A0A7L4YMG0_9ACTN</name>
<evidence type="ECO:0000256" key="1">
    <source>
        <dbReference type="ARBA" id="ARBA00005254"/>
    </source>
</evidence>
<dbReference type="NCBIfam" id="NF005879">
    <property type="entry name" value="PRK07827.1"/>
    <property type="match status" value="1"/>
</dbReference>
<proteinExistence type="inferred from homology"/>
<dbReference type="RefSeq" id="WP_159544706.1">
    <property type="nucleotide sequence ID" value="NZ_CP047156.1"/>
</dbReference>
<accession>A0A7L4YMG0</accession>
<dbReference type="CDD" id="cd06558">
    <property type="entry name" value="crotonase-like"/>
    <property type="match status" value="1"/>
</dbReference>
<evidence type="ECO:0000313" key="2">
    <source>
        <dbReference type="EMBL" id="QHC00330.1"/>
    </source>
</evidence>
<dbReference type="InterPro" id="IPR001753">
    <property type="entry name" value="Enoyl-CoA_hydra/iso"/>
</dbReference>
<dbReference type="FunCoup" id="A0A7L4YMG0">
    <property type="interactions" value="44"/>
</dbReference>
<dbReference type="Pfam" id="PF00378">
    <property type="entry name" value="ECH_1"/>
    <property type="match status" value="1"/>
</dbReference>
<dbReference type="InterPro" id="IPR051683">
    <property type="entry name" value="Enoyl-CoA_Hydratase/Isomerase"/>
</dbReference>
<dbReference type="Gene3D" id="1.10.12.10">
    <property type="entry name" value="Lyase 2-enoyl-coa Hydratase, Chain A, domain 2"/>
    <property type="match status" value="1"/>
</dbReference>
<reference evidence="2 3" key="1">
    <citation type="journal article" date="2018" name="Int. J. Syst. Evol. Microbiol.">
        <title>Epidermidibacterium keratini gen. nov., sp. nov., a member of the family Sporichthyaceae, isolated from keratin epidermis.</title>
        <authorList>
            <person name="Lee D.G."/>
            <person name="Trujillo M.E."/>
            <person name="Kang S."/>
            <person name="Nam J.J."/>
            <person name="Kim Y.J."/>
        </authorList>
    </citation>
    <scope>NUCLEOTIDE SEQUENCE [LARGE SCALE GENOMIC DNA]</scope>
    <source>
        <strain evidence="2 3">EPI-7</strain>
    </source>
</reference>
<dbReference type="InterPro" id="IPR014748">
    <property type="entry name" value="Enoyl-CoA_hydra_C"/>
</dbReference>
<dbReference type="KEGG" id="eke:EK0264_08580"/>
<dbReference type="OrthoDB" id="370015at2"/>
<comment type="similarity">
    <text evidence="1">Belongs to the enoyl-CoA hydratase/isomerase family.</text>
</comment>
<dbReference type="AlphaFoldDB" id="A0A7L4YMG0"/>